<dbReference type="InterPro" id="IPR011478">
    <property type="entry name" value="DUF1585"/>
</dbReference>
<dbReference type="InterPro" id="IPR013042">
    <property type="entry name" value="DUF1592"/>
</dbReference>
<feature type="domain" description="DUF1587" evidence="2">
    <location>
        <begin position="135"/>
        <end position="173"/>
    </location>
</feature>
<protein>
    <submittedName>
        <fullName evidence="6">DUF1592 domain-containing protein</fullName>
    </submittedName>
</protein>
<accession>A0A5M6DFY6</accession>
<evidence type="ECO:0000259" key="2">
    <source>
        <dbReference type="Pfam" id="PF07626"/>
    </source>
</evidence>
<evidence type="ECO:0000259" key="4">
    <source>
        <dbReference type="Pfam" id="PF07631"/>
    </source>
</evidence>
<feature type="domain" description="DUF1592" evidence="4">
    <location>
        <begin position="275"/>
        <end position="403"/>
    </location>
</feature>
<evidence type="ECO:0000313" key="6">
    <source>
        <dbReference type="EMBL" id="KAA5546323.1"/>
    </source>
</evidence>
<evidence type="ECO:0000259" key="5">
    <source>
        <dbReference type="Pfam" id="PF07637"/>
    </source>
</evidence>
<dbReference type="InterPro" id="IPR013043">
    <property type="entry name" value="DUF1595"/>
</dbReference>
<reference evidence="6 7" key="1">
    <citation type="submission" date="2019-08" db="EMBL/GenBank/DDBJ databases">
        <authorList>
            <person name="Dhanesh K."/>
            <person name="Kumar G."/>
            <person name="Sasikala C."/>
            <person name="Venkata Ramana C."/>
        </authorList>
    </citation>
    <scope>NUCLEOTIDE SEQUENCE [LARGE SCALE GENOMIC DNA]</scope>
    <source>
        <strain evidence="6 7">JC645</strain>
    </source>
</reference>
<dbReference type="Proteomes" id="UP000324479">
    <property type="component" value="Unassembled WGS sequence"/>
</dbReference>
<evidence type="ECO:0000313" key="7">
    <source>
        <dbReference type="Proteomes" id="UP000324479"/>
    </source>
</evidence>
<organism evidence="6 7">
    <name type="scientific">Roseiconus nitratireducens</name>
    <dbReference type="NCBI Taxonomy" id="2605748"/>
    <lineage>
        <taxon>Bacteria</taxon>
        <taxon>Pseudomonadati</taxon>
        <taxon>Planctomycetota</taxon>
        <taxon>Planctomycetia</taxon>
        <taxon>Pirellulales</taxon>
        <taxon>Pirellulaceae</taxon>
        <taxon>Roseiconus</taxon>
    </lineage>
</organism>
<feature type="domain" description="DUF1595" evidence="5">
    <location>
        <begin position="204"/>
        <end position="263"/>
    </location>
</feature>
<proteinExistence type="predicted"/>
<dbReference type="Pfam" id="PF07631">
    <property type="entry name" value="PSD4"/>
    <property type="match status" value="1"/>
</dbReference>
<dbReference type="Pfam" id="PF07627">
    <property type="entry name" value="PSCyt3"/>
    <property type="match status" value="1"/>
</dbReference>
<dbReference type="EMBL" id="VWOX01000002">
    <property type="protein sequence ID" value="KAA5546323.1"/>
    <property type="molecule type" value="Genomic_DNA"/>
</dbReference>
<evidence type="ECO:0000259" key="1">
    <source>
        <dbReference type="Pfam" id="PF07624"/>
    </source>
</evidence>
<dbReference type="InterPro" id="IPR013039">
    <property type="entry name" value="DUF1588"/>
</dbReference>
<comment type="caution">
    <text evidence="6">The sequence shown here is derived from an EMBL/GenBank/DDBJ whole genome shotgun (WGS) entry which is preliminary data.</text>
</comment>
<dbReference type="Pfam" id="PF07624">
    <property type="entry name" value="PSD2"/>
    <property type="match status" value="1"/>
</dbReference>
<name>A0A5M6DFY6_9BACT</name>
<keyword evidence="7" id="KW-1185">Reference proteome</keyword>
<gene>
    <name evidence="6" type="ORF">FYK55_03640</name>
</gene>
<dbReference type="InterPro" id="IPR013036">
    <property type="entry name" value="DUF1587"/>
</dbReference>
<dbReference type="Pfam" id="PF07626">
    <property type="entry name" value="PSD3"/>
    <property type="match status" value="1"/>
</dbReference>
<dbReference type="Pfam" id="PF07637">
    <property type="entry name" value="PSD5"/>
    <property type="match status" value="1"/>
</dbReference>
<feature type="domain" description="DUF1585" evidence="1">
    <location>
        <begin position="551"/>
        <end position="622"/>
    </location>
</feature>
<evidence type="ECO:0000259" key="3">
    <source>
        <dbReference type="Pfam" id="PF07627"/>
    </source>
</evidence>
<feature type="domain" description="DUF1588" evidence="3">
    <location>
        <begin position="436"/>
        <end position="534"/>
    </location>
</feature>
<sequence length="638" mass="72710">MTWQNGKASAREAELFDDLIRVIEHREMPPEDASQLSSVQRTMLLQTLREALHQSLSDQAERSQAPIRRLNRFQYNNAVVDLFQLDCVVFTLPEKMVRVHRDYFRPETGVMADTVVVGSRPLGKSQLIEPRLAGVAMFPQDLRAEHGFDNQADHLSLSPLLMESFLKLSQSITQSPDFTPRRVGIWNDFFAPPSAGQDEIDVIVRDRMQWFLGRAFRRKVSDELLNRYTSFVIRQIHRGVPFTDAMKAVAAAAIASPNFLYLYDGGTREQETSPLTDFELASRLSFFLWGSLPDKELSDLASAGKLQDANVLSGQVDRMLRDRKIKRFCDSFPAQWLQLDRIISSLPDPEQFPEFYFAKYRDSMHMMVEPLLLFETVLIENQSITQFIDSDFTYRSLLLREAYREEIPAEVRKNRHSGEVTTLTFDRLPVNDRRYGGLITNAAVMTMTSGPNRTQPITRGAWLASVIFNDPPDPPPADVPPLPEKPPGGEEQLTLRERLSAHRERADCRGCHEQIDPLGFALENYNPIGVWRDSYQNGRDVDMSGVLFQKHAFGDVIEFKDAILAEKDRFARGFSGHVLSFALARRLDASDRAAVDLIAQETAADDYRIQTLIKHVVLSEPFRRKYTPQSEPHSDVSD</sequence>
<dbReference type="AlphaFoldDB" id="A0A5M6DFY6"/>